<evidence type="ECO:0000313" key="2">
    <source>
        <dbReference type="EMBL" id="MDN7246984.1"/>
    </source>
</evidence>
<protein>
    <submittedName>
        <fullName evidence="2">GNAT family N-acetyltransferase</fullName>
        <ecNumber evidence="2">2.3.1.-</ecNumber>
    </submittedName>
</protein>
<dbReference type="EMBL" id="JAUJWU010000005">
    <property type="protein sequence ID" value="MDN7246984.1"/>
    <property type="molecule type" value="Genomic_DNA"/>
</dbReference>
<comment type="caution">
    <text evidence="2">The sequence shown here is derived from an EMBL/GenBank/DDBJ whole genome shotgun (WGS) entry which is preliminary data.</text>
</comment>
<keyword evidence="2" id="KW-0012">Acyltransferase</keyword>
<dbReference type="Proteomes" id="UP001172142">
    <property type="component" value="Unassembled WGS sequence"/>
</dbReference>
<dbReference type="InterPro" id="IPR016181">
    <property type="entry name" value="Acyl_CoA_acyltransferase"/>
</dbReference>
<dbReference type="Gene3D" id="3.40.630.30">
    <property type="match status" value="1"/>
</dbReference>
<dbReference type="GO" id="GO:0016746">
    <property type="term" value="F:acyltransferase activity"/>
    <property type="evidence" value="ECO:0007669"/>
    <property type="project" value="UniProtKB-KW"/>
</dbReference>
<feature type="domain" description="N-acetyltransferase" evidence="1">
    <location>
        <begin position="1"/>
        <end position="169"/>
    </location>
</feature>
<dbReference type="CDD" id="cd04301">
    <property type="entry name" value="NAT_SF"/>
    <property type="match status" value="1"/>
</dbReference>
<sequence>MIFKKIEAADVENADQLFRTCMADLLAREGFNDNILFEEEVRRLNNAVTESFKESENRFYLALQENQLIGTIALQTPGNMLKSMVDVKPGQYEVACVYVHPSYQRQGAGDFLFQNAIKQLNSLGKTTFYLDAGFSSSQLYWLKKLGEPSLLLEDYWGTGKHHLVWIKSI</sequence>
<dbReference type="Pfam" id="PF00583">
    <property type="entry name" value="Acetyltransf_1"/>
    <property type="match status" value="1"/>
</dbReference>
<reference evidence="2 3" key="1">
    <citation type="submission" date="2023-07" db="EMBL/GenBank/DDBJ databases">
        <title>Novel species in genus Planococcus.</title>
        <authorList>
            <person name="Ning S."/>
        </authorList>
    </citation>
    <scope>NUCLEOTIDE SEQUENCE [LARGE SCALE GENOMIC DNA]</scope>
    <source>
        <strain evidence="2 3">N017</strain>
    </source>
</reference>
<accession>A0ABT8NGH2</accession>
<dbReference type="RefSeq" id="WP_301857320.1">
    <property type="nucleotide sequence ID" value="NZ_JAUJWU010000005.1"/>
</dbReference>
<dbReference type="SUPFAM" id="SSF55729">
    <property type="entry name" value="Acyl-CoA N-acyltransferases (Nat)"/>
    <property type="match status" value="1"/>
</dbReference>
<evidence type="ECO:0000259" key="1">
    <source>
        <dbReference type="PROSITE" id="PS51186"/>
    </source>
</evidence>
<keyword evidence="2" id="KW-0808">Transferase</keyword>
<dbReference type="InterPro" id="IPR000182">
    <property type="entry name" value="GNAT_dom"/>
</dbReference>
<proteinExistence type="predicted"/>
<keyword evidence="3" id="KW-1185">Reference proteome</keyword>
<gene>
    <name evidence="2" type="ORF">QWY13_15995</name>
</gene>
<organism evidence="2 3">
    <name type="scientific">Planococcus shenhongbingii</name>
    <dbReference type="NCBI Taxonomy" id="3058398"/>
    <lineage>
        <taxon>Bacteria</taxon>
        <taxon>Bacillati</taxon>
        <taxon>Bacillota</taxon>
        <taxon>Bacilli</taxon>
        <taxon>Bacillales</taxon>
        <taxon>Caryophanaceae</taxon>
        <taxon>Planococcus</taxon>
    </lineage>
</organism>
<name>A0ABT8NGH2_9BACL</name>
<dbReference type="EC" id="2.3.1.-" evidence="2"/>
<dbReference type="PROSITE" id="PS51186">
    <property type="entry name" value="GNAT"/>
    <property type="match status" value="1"/>
</dbReference>
<evidence type="ECO:0000313" key="3">
    <source>
        <dbReference type="Proteomes" id="UP001172142"/>
    </source>
</evidence>